<feature type="transmembrane region" description="Helical" evidence="8">
    <location>
        <begin position="47"/>
        <end position="66"/>
    </location>
</feature>
<name>A0ABX7PA34_9BACT</name>
<dbReference type="InterPro" id="IPR024989">
    <property type="entry name" value="MFS_assoc_dom"/>
</dbReference>
<sequence>MPGQHPAAARVSLAGFYFLYYATVGIVLPFMPAYLKSLSLSATRVGLLLSIGPLVSLLAPPVWGYLADRTGRAARVLTGLACGATLAFSLLLVARSFPALVATLVTYAAFVSSFPPLIDSLAMHHVARTGHSYAHLRLFGSLGFIASSVAFGLWVTRVDHTLVVAPLVLLSLIIPWTLTLRDTAAPGPRPHPLAGLRLLRHVDLRWLLAATSLHWLACAPYHGSLSIHVMALGLSPAVVGLTAGAGVLAEVVVMALYPRLAGGLAPRHVLGFAFAMSALRWGGMALTSSAGVMLALAPLHGLTFGAFYVACVAFLARRVPPELRASGQALFAAVTFGVGGLVGYATSGAVYDWLGGHRLFAVAAVLELVAAGLVLQASPPPEGEPLPVQAS</sequence>
<dbReference type="InterPro" id="IPR020846">
    <property type="entry name" value="MFS_dom"/>
</dbReference>
<comment type="subcellular location">
    <subcellularLocation>
        <location evidence="1">Cell inner membrane</location>
        <topology evidence="1">Multi-pass membrane protein</topology>
    </subcellularLocation>
</comment>
<evidence type="ECO:0000256" key="4">
    <source>
        <dbReference type="ARBA" id="ARBA00022519"/>
    </source>
</evidence>
<organism evidence="10 11">
    <name type="scientific">Pyxidicoccus parkwayensis</name>
    <dbReference type="NCBI Taxonomy" id="2813578"/>
    <lineage>
        <taxon>Bacteria</taxon>
        <taxon>Pseudomonadati</taxon>
        <taxon>Myxococcota</taxon>
        <taxon>Myxococcia</taxon>
        <taxon>Myxococcales</taxon>
        <taxon>Cystobacterineae</taxon>
        <taxon>Myxococcaceae</taxon>
        <taxon>Pyxidicoccus</taxon>
    </lineage>
</organism>
<evidence type="ECO:0000256" key="1">
    <source>
        <dbReference type="ARBA" id="ARBA00004429"/>
    </source>
</evidence>
<evidence type="ECO:0000313" key="10">
    <source>
        <dbReference type="EMBL" id="QSQ27305.1"/>
    </source>
</evidence>
<dbReference type="Pfam" id="PF12832">
    <property type="entry name" value="MFS_1_like"/>
    <property type="match status" value="1"/>
</dbReference>
<evidence type="ECO:0000256" key="3">
    <source>
        <dbReference type="ARBA" id="ARBA00022475"/>
    </source>
</evidence>
<keyword evidence="4" id="KW-0997">Cell inner membrane</keyword>
<feature type="transmembrane region" description="Helical" evidence="8">
    <location>
        <begin position="99"/>
        <end position="118"/>
    </location>
</feature>
<keyword evidence="5 8" id="KW-0812">Transmembrane</keyword>
<evidence type="ECO:0000256" key="2">
    <source>
        <dbReference type="ARBA" id="ARBA00022448"/>
    </source>
</evidence>
<dbReference type="EMBL" id="CP071090">
    <property type="protein sequence ID" value="QSQ27305.1"/>
    <property type="molecule type" value="Genomic_DNA"/>
</dbReference>
<evidence type="ECO:0000256" key="6">
    <source>
        <dbReference type="ARBA" id="ARBA00022989"/>
    </source>
</evidence>
<evidence type="ECO:0000313" key="11">
    <source>
        <dbReference type="Proteomes" id="UP000662747"/>
    </source>
</evidence>
<keyword evidence="7 8" id="KW-0472">Membrane</keyword>
<keyword evidence="2" id="KW-0813">Transport</keyword>
<accession>A0ABX7PA34</accession>
<feature type="transmembrane region" description="Helical" evidence="8">
    <location>
        <begin position="138"/>
        <end position="156"/>
    </location>
</feature>
<dbReference type="PANTHER" id="PTHR23522">
    <property type="entry name" value="BLL5896 PROTEIN"/>
    <property type="match status" value="1"/>
</dbReference>
<evidence type="ECO:0000256" key="5">
    <source>
        <dbReference type="ARBA" id="ARBA00022692"/>
    </source>
</evidence>
<dbReference type="Gene3D" id="1.20.1250.20">
    <property type="entry name" value="MFS general substrate transporter like domains"/>
    <property type="match status" value="2"/>
</dbReference>
<feature type="transmembrane region" description="Helical" evidence="8">
    <location>
        <begin position="162"/>
        <end position="181"/>
    </location>
</feature>
<feature type="transmembrane region" description="Helical" evidence="8">
    <location>
        <begin position="292"/>
        <end position="316"/>
    </location>
</feature>
<evidence type="ECO:0000256" key="7">
    <source>
        <dbReference type="ARBA" id="ARBA00023136"/>
    </source>
</evidence>
<feature type="domain" description="Major facilitator superfamily (MFS) profile" evidence="9">
    <location>
        <begin position="198"/>
        <end position="391"/>
    </location>
</feature>
<dbReference type="NCBIfam" id="NF037955">
    <property type="entry name" value="mfs"/>
    <property type="match status" value="1"/>
</dbReference>
<proteinExistence type="predicted"/>
<dbReference type="PROSITE" id="PS50850">
    <property type="entry name" value="MFS"/>
    <property type="match status" value="1"/>
</dbReference>
<dbReference type="SUPFAM" id="SSF103473">
    <property type="entry name" value="MFS general substrate transporter"/>
    <property type="match status" value="1"/>
</dbReference>
<dbReference type="PANTHER" id="PTHR23522:SF10">
    <property type="entry name" value="3-PHENYLPROPIONIC ACID TRANSPORTER-RELATED"/>
    <property type="match status" value="1"/>
</dbReference>
<keyword evidence="3" id="KW-1003">Cell membrane</keyword>
<dbReference type="InterPro" id="IPR036259">
    <property type="entry name" value="MFS_trans_sf"/>
</dbReference>
<evidence type="ECO:0000256" key="8">
    <source>
        <dbReference type="SAM" id="Phobius"/>
    </source>
</evidence>
<evidence type="ECO:0000259" key="9">
    <source>
        <dbReference type="PROSITE" id="PS50850"/>
    </source>
</evidence>
<keyword evidence="6 8" id="KW-1133">Transmembrane helix</keyword>
<feature type="transmembrane region" description="Helical" evidence="8">
    <location>
        <begin position="12"/>
        <end position="35"/>
    </location>
</feature>
<dbReference type="InterPro" id="IPR026032">
    <property type="entry name" value="HcaT-like"/>
</dbReference>
<dbReference type="RefSeq" id="WP_206728827.1">
    <property type="nucleotide sequence ID" value="NZ_CP071090.1"/>
</dbReference>
<keyword evidence="11" id="KW-1185">Reference proteome</keyword>
<feature type="transmembrane region" description="Helical" evidence="8">
    <location>
        <begin position="234"/>
        <end position="257"/>
    </location>
</feature>
<protein>
    <submittedName>
        <fullName evidence="10">MFS transporter</fullName>
    </submittedName>
</protein>
<dbReference type="Proteomes" id="UP000662747">
    <property type="component" value="Chromosome"/>
</dbReference>
<gene>
    <name evidence="10" type="ORF">JY651_21395</name>
</gene>
<dbReference type="PIRSF" id="PIRSF004925">
    <property type="entry name" value="HcaT"/>
    <property type="match status" value="1"/>
</dbReference>
<reference evidence="10 11" key="1">
    <citation type="submission" date="2021-02" db="EMBL/GenBank/DDBJ databases">
        <title>De Novo genome assembly of isolated myxobacteria.</title>
        <authorList>
            <person name="Stevens D.C."/>
        </authorList>
    </citation>
    <scope>NUCLEOTIDE SEQUENCE [LARGE SCALE GENOMIC DNA]</scope>
    <source>
        <strain evidence="11">SCPEA02</strain>
    </source>
</reference>
<feature type="transmembrane region" description="Helical" evidence="8">
    <location>
        <begin position="328"/>
        <end position="351"/>
    </location>
</feature>